<reference evidence="4" key="1">
    <citation type="journal article" date="2023" name="IScience">
        <title>Live-bearing cockroach genome reveals convergent evolutionary mechanisms linked to viviparity in insects and beyond.</title>
        <authorList>
            <person name="Fouks B."/>
            <person name="Harrison M.C."/>
            <person name="Mikhailova A.A."/>
            <person name="Marchal E."/>
            <person name="English S."/>
            <person name="Carruthers M."/>
            <person name="Jennings E.C."/>
            <person name="Chiamaka E.L."/>
            <person name="Frigard R.A."/>
            <person name="Pippel M."/>
            <person name="Attardo G.M."/>
            <person name="Benoit J.B."/>
            <person name="Bornberg-Bauer E."/>
            <person name="Tobe S.S."/>
        </authorList>
    </citation>
    <scope>NUCLEOTIDE SEQUENCE</scope>
    <source>
        <strain evidence="4">Stay&amp;Tobe</strain>
    </source>
</reference>
<keyword evidence="3" id="KW-0325">Glycoprotein</keyword>
<dbReference type="Proteomes" id="UP001233999">
    <property type="component" value="Unassembled WGS sequence"/>
</dbReference>
<evidence type="ECO:0000313" key="5">
    <source>
        <dbReference type="Proteomes" id="UP001233999"/>
    </source>
</evidence>
<keyword evidence="3" id="KW-0735">Signal-anchor</keyword>
<accession>A0AAD8E4F1</accession>
<dbReference type="GO" id="GO:0008107">
    <property type="term" value="F:galactoside 2-alpha-L-fucosyltransferase activity"/>
    <property type="evidence" value="ECO:0007669"/>
    <property type="project" value="InterPro"/>
</dbReference>
<comment type="subcellular location">
    <subcellularLocation>
        <location evidence="3">Golgi apparatus</location>
        <location evidence="3">Golgi stack membrane</location>
        <topology evidence="3">Single-pass type II membrane protein</topology>
    </subcellularLocation>
</comment>
<dbReference type="AlphaFoldDB" id="A0AAD8E4F1"/>
<dbReference type="GO" id="GO:0005975">
    <property type="term" value="P:carbohydrate metabolic process"/>
    <property type="evidence" value="ECO:0007669"/>
    <property type="project" value="InterPro"/>
</dbReference>
<evidence type="ECO:0000313" key="4">
    <source>
        <dbReference type="EMBL" id="KAJ9576431.1"/>
    </source>
</evidence>
<dbReference type="PANTHER" id="PTHR11927">
    <property type="entry name" value="GALACTOSIDE 2-L-FUCOSYLTRANSFERASE"/>
    <property type="match status" value="1"/>
</dbReference>
<dbReference type="InterPro" id="IPR002516">
    <property type="entry name" value="Glyco_trans_11"/>
</dbReference>
<dbReference type="GO" id="GO:0032580">
    <property type="term" value="C:Golgi cisterna membrane"/>
    <property type="evidence" value="ECO:0007669"/>
    <property type="project" value="UniProtKB-SubCell"/>
</dbReference>
<comment type="caution">
    <text evidence="4">The sequence shown here is derived from an EMBL/GenBank/DDBJ whole genome shotgun (WGS) entry which is preliminary data.</text>
</comment>
<keyword evidence="3" id="KW-0333">Golgi apparatus</keyword>
<gene>
    <name evidence="4" type="ORF">L9F63_006644</name>
</gene>
<sequence length="284" mass="33044">KYIVEKSLCESEYKDIEIPVKWKHRCPDKHVITVVQGGRLGNQLWEYASVWAVAKATNREAFVPSCMIDRLSYIFKNVTRIPPLKYIEDCKVEYKRIRNVLEIEKATGSIILRKWIQLPDYVVLYINEIAELFQFQDHITEKSQDILRKVSAGVKYPVFVAVHVRRTDYKGYLKTKLNASLVTEDFFIRQMNYLRNKYFKVLFIVLSDDPSWCEKKLKSNDTFVLKGNSAEQDLSIMANCNHTIFDYGTYGKWGALLTGGDTYLYNVETNKKLASLLPNSHLVM</sequence>
<protein>
    <recommendedName>
        <fullName evidence="3">L-Fucosyltransferase</fullName>
        <ecNumber evidence="3">2.4.1.-</ecNumber>
    </recommendedName>
</protein>
<evidence type="ECO:0000256" key="3">
    <source>
        <dbReference type="RuleBase" id="RU363129"/>
    </source>
</evidence>
<evidence type="ECO:0000256" key="1">
    <source>
        <dbReference type="ARBA" id="ARBA00022676"/>
    </source>
</evidence>
<proteinExistence type="inferred from homology"/>
<keyword evidence="1 3" id="KW-0328">Glycosyltransferase</keyword>
<organism evidence="4 5">
    <name type="scientific">Diploptera punctata</name>
    <name type="common">Pacific beetle cockroach</name>
    <dbReference type="NCBI Taxonomy" id="6984"/>
    <lineage>
        <taxon>Eukaryota</taxon>
        <taxon>Metazoa</taxon>
        <taxon>Ecdysozoa</taxon>
        <taxon>Arthropoda</taxon>
        <taxon>Hexapoda</taxon>
        <taxon>Insecta</taxon>
        <taxon>Pterygota</taxon>
        <taxon>Neoptera</taxon>
        <taxon>Polyneoptera</taxon>
        <taxon>Dictyoptera</taxon>
        <taxon>Blattodea</taxon>
        <taxon>Blaberoidea</taxon>
        <taxon>Blaberidae</taxon>
        <taxon>Diplopterinae</taxon>
        <taxon>Diploptera</taxon>
    </lineage>
</organism>
<dbReference type="EC" id="2.4.1.-" evidence="3"/>
<dbReference type="PANTHER" id="PTHR11927:SF9">
    <property type="entry name" value="L-FUCOSYLTRANSFERASE"/>
    <property type="match status" value="1"/>
</dbReference>
<keyword evidence="2 3" id="KW-0808">Transferase</keyword>
<dbReference type="EMBL" id="JASPKZ010009790">
    <property type="protein sequence ID" value="KAJ9576431.1"/>
    <property type="molecule type" value="Genomic_DNA"/>
</dbReference>
<name>A0AAD8E4F1_DIPPU</name>
<feature type="non-terminal residue" evidence="4">
    <location>
        <position position="1"/>
    </location>
</feature>
<evidence type="ECO:0000256" key="2">
    <source>
        <dbReference type="ARBA" id="ARBA00022679"/>
    </source>
</evidence>
<dbReference type="Pfam" id="PF01531">
    <property type="entry name" value="Glyco_transf_11"/>
    <property type="match status" value="1"/>
</dbReference>
<comment type="pathway">
    <text evidence="3">Protein modification; protein glycosylation.</text>
</comment>
<keyword evidence="5" id="KW-1185">Reference proteome</keyword>
<keyword evidence="3" id="KW-0812">Transmembrane</keyword>
<reference evidence="4" key="2">
    <citation type="submission" date="2023-05" db="EMBL/GenBank/DDBJ databases">
        <authorList>
            <person name="Fouks B."/>
        </authorList>
    </citation>
    <scope>NUCLEOTIDE SEQUENCE</scope>
    <source>
        <strain evidence="4">Stay&amp;Tobe</strain>
        <tissue evidence="4">Testes</tissue>
    </source>
</reference>
<dbReference type="CDD" id="cd11301">
    <property type="entry name" value="Fut1_Fut2_like"/>
    <property type="match status" value="1"/>
</dbReference>
<comment type="similarity">
    <text evidence="3">Belongs to the glycosyltransferase 11 family.</text>
</comment>